<reference evidence="4 5" key="1">
    <citation type="submission" date="2019-09" db="EMBL/GenBank/DDBJ databases">
        <title>Genome sequence of Clostridium sp. EA1.</title>
        <authorList>
            <person name="Poehlein A."/>
            <person name="Bengelsdorf F.R."/>
            <person name="Daniel R."/>
        </authorList>
    </citation>
    <scope>NUCLEOTIDE SEQUENCE [LARGE SCALE GENOMIC DNA]</scope>
    <source>
        <strain evidence="4 5">EA1</strain>
    </source>
</reference>
<feature type="transmembrane region" description="Helical" evidence="2">
    <location>
        <begin position="122"/>
        <end position="153"/>
    </location>
</feature>
<keyword evidence="5" id="KW-1185">Reference proteome</keyword>
<dbReference type="Pfam" id="PF01478">
    <property type="entry name" value="Peptidase_A24"/>
    <property type="match status" value="1"/>
</dbReference>
<feature type="transmembrane region" description="Helical" evidence="2">
    <location>
        <begin position="23"/>
        <end position="41"/>
    </location>
</feature>
<name>A0A6N8HYA1_9FIRM</name>
<dbReference type="OrthoDB" id="9789291at2"/>
<organism evidence="4 5">
    <name type="scientific">Caproicibacter fermentans</name>
    <dbReference type="NCBI Taxonomy" id="2576756"/>
    <lineage>
        <taxon>Bacteria</taxon>
        <taxon>Bacillati</taxon>
        <taxon>Bacillota</taxon>
        <taxon>Clostridia</taxon>
        <taxon>Eubacteriales</taxon>
        <taxon>Acutalibacteraceae</taxon>
        <taxon>Caproicibacter</taxon>
    </lineage>
</organism>
<dbReference type="InterPro" id="IPR000045">
    <property type="entry name" value="Prepilin_IV_endopep_pep"/>
</dbReference>
<dbReference type="GO" id="GO:0006465">
    <property type="term" value="P:signal peptide processing"/>
    <property type="evidence" value="ECO:0007669"/>
    <property type="project" value="TreeGrafter"/>
</dbReference>
<keyword evidence="2" id="KW-1133">Transmembrane helix</keyword>
<evidence type="ECO:0000259" key="3">
    <source>
        <dbReference type="Pfam" id="PF01478"/>
    </source>
</evidence>
<feature type="transmembrane region" description="Helical" evidence="2">
    <location>
        <begin position="90"/>
        <end position="110"/>
    </location>
</feature>
<dbReference type="Proteomes" id="UP000469440">
    <property type="component" value="Unassembled WGS sequence"/>
</dbReference>
<dbReference type="EMBL" id="VWXL01000029">
    <property type="protein sequence ID" value="MVB10447.1"/>
    <property type="molecule type" value="Genomic_DNA"/>
</dbReference>
<keyword evidence="2" id="KW-0472">Membrane</keyword>
<comment type="caution">
    <text evidence="4">The sequence shown here is derived from an EMBL/GenBank/DDBJ whole genome shotgun (WGS) entry which is preliminary data.</text>
</comment>
<dbReference type="PANTHER" id="PTHR30487">
    <property type="entry name" value="TYPE 4 PREPILIN-LIKE PROTEINS LEADER PEPTIDE-PROCESSING ENZYME"/>
    <property type="match status" value="1"/>
</dbReference>
<accession>A0A6N8HYA1</accession>
<dbReference type="Gene3D" id="1.20.120.1220">
    <property type="match status" value="1"/>
</dbReference>
<comment type="similarity">
    <text evidence="1">Belongs to the peptidase A24 family.</text>
</comment>
<protein>
    <submittedName>
        <fullName evidence="4">Type IV leader peptidase family protein</fullName>
    </submittedName>
</protein>
<dbReference type="InterPro" id="IPR050882">
    <property type="entry name" value="Prepilin_peptidase/N-MTase"/>
</dbReference>
<keyword evidence="2" id="KW-0812">Transmembrane</keyword>
<feature type="transmembrane region" description="Helical" evidence="2">
    <location>
        <begin position="160"/>
        <end position="177"/>
    </location>
</feature>
<gene>
    <name evidence="4" type="ORF">CAFE_11360</name>
</gene>
<sequence length="178" mass="19517">MLFVLALSCSVITDTALKIRYNVTFPLSCFLSSLAYIVLTFHSNNIDFVTKGLILTQCLVPASIIDFKTREIPDWIHVLLILVGLIRLNLPYSLIGALVIFVPCLIFTMISKGEIGGGDIKLLTACGFVLGLTGIVLGSIVGLTLFCTIHLLLHDHKKRHAMAPCISVGCFFAYLLIY</sequence>
<evidence type="ECO:0000256" key="1">
    <source>
        <dbReference type="ARBA" id="ARBA00005801"/>
    </source>
</evidence>
<dbReference type="AlphaFoldDB" id="A0A6N8HYA1"/>
<evidence type="ECO:0000256" key="2">
    <source>
        <dbReference type="SAM" id="Phobius"/>
    </source>
</evidence>
<feature type="domain" description="Prepilin type IV endopeptidase peptidase" evidence="3">
    <location>
        <begin position="54"/>
        <end position="143"/>
    </location>
</feature>
<proteinExistence type="inferred from homology"/>
<evidence type="ECO:0000313" key="5">
    <source>
        <dbReference type="Proteomes" id="UP000469440"/>
    </source>
</evidence>
<dbReference type="GO" id="GO:0005886">
    <property type="term" value="C:plasma membrane"/>
    <property type="evidence" value="ECO:0007669"/>
    <property type="project" value="TreeGrafter"/>
</dbReference>
<dbReference type="GO" id="GO:0004190">
    <property type="term" value="F:aspartic-type endopeptidase activity"/>
    <property type="evidence" value="ECO:0007669"/>
    <property type="project" value="InterPro"/>
</dbReference>
<evidence type="ECO:0000313" key="4">
    <source>
        <dbReference type="EMBL" id="MVB10447.1"/>
    </source>
</evidence>
<dbReference type="PANTHER" id="PTHR30487:SF0">
    <property type="entry name" value="PREPILIN LEADER PEPTIDASE_N-METHYLTRANSFERASE-RELATED"/>
    <property type="match status" value="1"/>
</dbReference>